<evidence type="ECO:0000256" key="5">
    <source>
        <dbReference type="ARBA" id="ARBA00022679"/>
    </source>
</evidence>
<dbReference type="InterPro" id="IPR038577">
    <property type="entry name" value="GT10-like_C_sf"/>
</dbReference>
<dbReference type="PANTHER" id="PTHR48438">
    <property type="entry name" value="ALPHA-(1,3)-FUCOSYLTRANSFERASE C-RELATED"/>
    <property type="match status" value="1"/>
</dbReference>
<keyword evidence="16" id="KW-1185">Reference proteome</keyword>
<dbReference type="Gene3D" id="3.40.50.11660">
    <property type="entry name" value="Glycosyl transferase family 10, C-terminal domain"/>
    <property type="match status" value="1"/>
</dbReference>
<keyword evidence="6 12" id="KW-0812">Transmembrane</keyword>
<comment type="pathway">
    <text evidence="2">Protein modification; protein glycosylation.</text>
</comment>
<dbReference type="InterPro" id="IPR055270">
    <property type="entry name" value="Glyco_tran_10_C"/>
</dbReference>
<evidence type="ECO:0000256" key="2">
    <source>
        <dbReference type="ARBA" id="ARBA00004922"/>
    </source>
</evidence>
<comment type="subcellular location">
    <subcellularLocation>
        <location evidence="1 12">Golgi apparatus</location>
        <location evidence="1 12">Golgi stack membrane</location>
        <topology evidence="1 12">Single-pass type II membrane protein</topology>
    </subcellularLocation>
</comment>
<dbReference type="AlphaFoldDB" id="A0A5E4R1D3"/>
<gene>
    <name evidence="15" type="ORF">LSINAPIS_LOCUS14082</name>
</gene>
<dbReference type="PANTHER" id="PTHR48438:SF1">
    <property type="entry name" value="ALPHA-(1,3)-FUCOSYLTRANSFERASE C-RELATED"/>
    <property type="match status" value="1"/>
</dbReference>
<evidence type="ECO:0000256" key="7">
    <source>
        <dbReference type="ARBA" id="ARBA00022968"/>
    </source>
</evidence>
<evidence type="ECO:0000313" key="15">
    <source>
        <dbReference type="EMBL" id="VVD04300.1"/>
    </source>
</evidence>
<dbReference type="GO" id="GO:0008417">
    <property type="term" value="F:fucosyltransferase activity"/>
    <property type="evidence" value="ECO:0007669"/>
    <property type="project" value="InterPro"/>
</dbReference>
<name>A0A5E4R1D3_9NEOP</name>
<evidence type="ECO:0000256" key="12">
    <source>
        <dbReference type="RuleBase" id="RU003832"/>
    </source>
</evidence>
<evidence type="ECO:0000313" key="16">
    <source>
        <dbReference type="Proteomes" id="UP000324832"/>
    </source>
</evidence>
<evidence type="ECO:0000256" key="10">
    <source>
        <dbReference type="ARBA" id="ARBA00023136"/>
    </source>
</evidence>
<keyword evidence="8" id="KW-1133">Transmembrane helix</keyword>
<keyword evidence="7" id="KW-0735">Signal-anchor</keyword>
<keyword evidence="5 12" id="KW-0808">Transferase</keyword>
<feature type="domain" description="Fucosyltransferase N-terminal" evidence="14">
    <location>
        <begin position="220"/>
        <end position="336"/>
    </location>
</feature>
<dbReference type="EMBL" id="FZQP02006854">
    <property type="protein sequence ID" value="VVD04300.1"/>
    <property type="molecule type" value="Genomic_DNA"/>
</dbReference>
<dbReference type="EC" id="2.4.1.-" evidence="12"/>
<reference evidence="15 16" key="1">
    <citation type="submission" date="2017-07" db="EMBL/GenBank/DDBJ databases">
        <authorList>
            <person name="Talla V."/>
            <person name="Backstrom N."/>
        </authorList>
    </citation>
    <scope>NUCLEOTIDE SEQUENCE [LARGE SCALE GENOMIC DNA]</scope>
</reference>
<comment type="similarity">
    <text evidence="3 12">Belongs to the glycosyltransferase 10 family.</text>
</comment>
<evidence type="ECO:0000256" key="9">
    <source>
        <dbReference type="ARBA" id="ARBA00023034"/>
    </source>
</evidence>
<keyword evidence="10" id="KW-0472">Membrane</keyword>
<dbReference type="SUPFAM" id="SSF53756">
    <property type="entry name" value="UDP-Glycosyltransferase/glycogen phosphorylase"/>
    <property type="match status" value="1"/>
</dbReference>
<dbReference type="InterPro" id="IPR001503">
    <property type="entry name" value="Glyco_trans_10"/>
</dbReference>
<dbReference type="InterPro" id="IPR031481">
    <property type="entry name" value="Glyco_tran_10_N"/>
</dbReference>
<protein>
    <recommendedName>
        <fullName evidence="12">Fucosyltransferase</fullName>
        <ecNumber evidence="12">2.4.1.-</ecNumber>
    </recommendedName>
</protein>
<evidence type="ECO:0000256" key="11">
    <source>
        <dbReference type="ARBA" id="ARBA00023180"/>
    </source>
</evidence>
<keyword evidence="11" id="KW-0325">Glycoprotein</keyword>
<keyword evidence="4 12" id="KW-0328">Glycosyltransferase</keyword>
<evidence type="ECO:0000256" key="4">
    <source>
        <dbReference type="ARBA" id="ARBA00022676"/>
    </source>
</evidence>
<evidence type="ECO:0000256" key="8">
    <source>
        <dbReference type="ARBA" id="ARBA00022989"/>
    </source>
</evidence>
<accession>A0A5E4R1D3</accession>
<dbReference type="Proteomes" id="UP000324832">
    <property type="component" value="Unassembled WGS sequence"/>
</dbReference>
<dbReference type="Pfam" id="PF00852">
    <property type="entry name" value="Glyco_transf_10"/>
    <property type="match status" value="1"/>
</dbReference>
<dbReference type="UniPathway" id="UPA00378"/>
<evidence type="ECO:0000259" key="13">
    <source>
        <dbReference type="Pfam" id="PF00852"/>
    </source>
</evidence>
<evidence type="ECO:0000256" key="6">
    <source>
        <dbReference type="ARBA" id="ARBA00022692"/>
    </source>
</evidence>
<sequence length="530" mass="62265">MDGPKIITASERVKAYRCRFRPKLYYQYTDGYWSGNNLIYSAITVNFHMSTFATILNKLKAYYYYWFTFTEVLLNWKNFIDSLEQSRSLVSSTGLRWCYPLYSIDPITQLNIPQLISRTLYDRYKLGFTACDVLTQCCACAKLPDRNEKLLGLDQNHQQMSNEVEKHRKCAIMTRLKCFCFFVFAIAVYQILVREALENVAKDHRFAEVYRKADRLSKDMKYMLLWTGDELEPFNTFGRGQRAFIQRNCFIINCYVTNDRNFFGGDVTKFDAIGFNGRSMESMSPWDLPGKRINTQKYIYFNMESADNYPVCYEHFENFFNWTSTYKLDSDIPYPYIHIKNINGEVIGPKAEMKWVESSGPIDNDVYRLIENKTKAVAWFVSNCKSRNHRIKLAKNLNRSLSIYGYSVDIYGDCGELKCPRDGNCNEILERDYFFYLSFENSFSEDYVTEKLLTALQHNVVPIVFGGADYSSWKNNYIYQDPSNSDNVCSVCAALNDKELFESHKTYSHFRYWWNPNYSNRCIPFFSITS</sequence>
<evidence type="ECO:0000256" key="3">
    <source>
        <dbReference type="ARBA" id="ARBA00008919"/>
    </source>
</evidence>
<dbReference type="Pfam" id="PF17039">
    <property type="entry name" value="Glyco_tran_10_N"/>
    <property type="match status" value="1"/>
</dbReference>
<dbReference type="GO" id="GO:0032580">
    <property type="term" value="C:Golgi cisterna membrane"/>
    <property type="evidence" value="ECO:0007669"/>
    <property type="project" value="UniProtKB-SubCell"/>
</dbReference>
<proteinExistence type="inferred from homology"/>
<evidence type="ECO:0000259" key="14">
    <source>
        <dbReference type="Pfam" id="PF17039"/>
    </source>
</evidence>
<keyword evidence="9 12" id="KW-0333">Golgi apparatus</keyword>
<evidence type="ECO:0000256" key="1">
    <source>
        <dbReference type="ARBA" id="ARBA00004447"/>
    </source>
</evidence>
<feature type="domain" description="Fucosyltransferase C-terminal" evidence="13">
    <location>
        <begin position="371"/>
        <end position="518"/>
    </location>
</feature>
<organism evidence="15 16">
    <name type="scientific">Leptidea sinapis</name>
    <dbReference type="NCBI Taxonomy" id="189913"/>
    <lineage>
        <taxon>Eukaryota</taxon>
        <taxon>Metazoa</taxon>
        <taxon>Ecdysozoa</taxon>
        <taxon>Arthropoda</taxon>
        <taxon>Hexapoda</taxon>
        <taxon>Insecta</taxon>
        <taxon>Pterygota</taxon>
        <taxon>Neoptera</taxon>
        <taxon>Endopterygota</taxon>
        <taxon>Lepidoptera</taxon>
        <taxon>Glossata</taxon>
        <taxon>Ditrysia</taxon>
        <taxon>Papilionoidea</taxon>
        <taxon>Pieridae</taxon>
        <taxon>Dismorphiinae</taxon>
        <taxon>Leptidea</taxon>
    </lineage>
</organism>